<dbReference type="NCBIfam" id="TIGR01484">
    <property type="entry name" value="HAD-SF-IIB"/>
    <property type="match status" value="1"/>
</dbReference>
<dbReference type="Pfam" id="PF05116">
    <property type="entry name" value="S6PP"/>
    <property type="match status" value="1"/>
</dbReference>
<keyword evidence="9" id="KW-0378">Hydrolase</keyword>
<feature type="domain" description="Glycosyltransferase subfamily 4-like N-terminal" evidence="8">
    <location>
        <begin position="26"/>
        <end position="208"/>
    </location>
</feature>
<dbReference type="Proteomes" id="UP001058533">
    <property type="component" value="Chromosome"/>
</dbReference>
<dbReference type="InterPro" id="IPR044161">
    <property type="entry name" value="SPS"/>
</dbReference>
<reference evidence="9" key="1">
    <citation type="submission" date="2022-07" db="EMBL/GenBank/DDBJ databases">
        <title>Sphingomonas sp. nov., a novel bacterium isolated from the north slope of the Mount Everest.</title>
        <authorList>
            <person name="Cui X."/>
            <person name="Liu Y."/>
        </authorList>
    </citation>
    <scope>NUCLEOTIDE SEQUENCE</scope>
    <source>
        <strain evidence="9">S5-59</strain>
    </source>
</reference>
<feature type="domain" description="Sucrose phosphatase-like" evidence="7">
    <location>
        <begin position="438"/>
        <end position="670"/>
    </location>
</feature>
<dbReference type="EC" id="2.4.1.14" evidence="2"/>
<evidence type="ECO:0000259" key="6">
    <source>
        <dbReference type="Pfam" id="PF00534"/>
    </source>
</evidence>
<dbReference type="Pfam" id="PF00534">
    <property type="entry name" value="Glycos_transf_1"/>
    <property type="match status" value="1"/>
</dbReference>
<dbReference type="SFLD" id="SFLDS00003">
    <property type="entry name" value="Haloacid_Dehalogenase"/>
    <property type="match status" value="1"/>
</dbReference>
<dbReference type="InterPro" id="IPR006380">
    <property type="entry name" value="SPP-like_dom"/>
</dbReference>
<evidence type="ECO:0000313" key="9">
    <source>
        <dbReference type="EMBL" id="UUL82359.1"/>
    </source>
</evidence>
<dbReference type="Gene3D" id="3.40.50.1000">
    <property type="entry name" value="HAD superfamily/HAD-like"/>
    <property type="match status" value="1"/>
</dbReference>
<evidence type="ECO:0000256" key="5">
    <source>
        <dbReference type="ARBA" id="ARBA00047471"/>
    </source>
</evidence>
<dbReference type="SUPFAM" id="SSF56784">
    <property type="entry name" value="HAD-like"/>
    <property type="match status" value="1"/>
</dbReference>
<keyword evidence="4" id="KW-0808">Transferase</keyword>
<evidence type="ECO:0000256" key="4">
    <source>
        <dbReference type="ARBA" id="ARBA00022679"/>
    </source>
</evidence>
<keyword evidence="3" id="KW-0328">Glycosyltransferase</keyword>
<dbReference type="EMBL" id="CP101740">
    <property type="protein sequence ID" value="UUL82359.1"/>
    <property type="molecule type" value="Genomic_DNA"/>
</dbReference>
<gene>
    <name evidence="9" type="ORF">NMP03_14460</name>
</gene>
<dbReference type="Pfam" id="PF13579">
    <property type="entry name" value="Glyco_trans_4_4"/>
    <property type="match status" value="1"/>
</dbReference>
<sequence>MRIVSLALGGCLKALPVEFGITEDTGGHITYALGAAMALAARADVTRVELVTRMIDDTVLGAAYARQIEPVGDKLSIRRIDSGNRAYLSKEASTADRPAFTRALLAWLETLDHRPDLLHAHFADAAEVAMAVRERFGIPFIYTAHSLGIDKARCAALPCGDMDRRIAMETRAVTGADAIIASSRDEAERQLMLYDGADAARIHCVPPGASIDGGTVADPDRARALLAPFLRDPSLPMLLAIARPVAKKNLEGLVDLYAADPGLRARANLVIVAGLRDAPDSGEAEQREVIAGLLDRMDRHDLYGRLALPKRHDRADVAALYARARDTGGVFVNPAWTEPYGLTLTEAASHGLPVVATSHGGPSDIIATLGHGIVADPHDPPAFADAIASLLGDRARWQAASAAGRRNAQALNWDAYAARFVDIARTLHAPAIISASPEHLLLSDIDNTLTGCRAGAAELCAVLADRGDIGFGVATGRSLQEARRLLHDWGYPDPMLLITSVGCEIYWRRGPRLFADADFARWIDHGWDRDAIAALAATLPGMRPQPAVEQRRHKLSWFAEDPATPVLLADRLAAAGIAARVVWSHGDLLDVLPVRAGKGAAMLWAAKRMGLPIDCVHAAGDSGNDIDMLERCPNAIIVANHDDQLAVLAARPGMFVSQRSNAGGIVEALEQRGLTGQRGREAA</sequence>
<dbReference type="PANTHER" id="PTHR46039">
    <property type="entry name" value="SUCROSE-PHOSPHATE SYNTHASE 3-RELATED"/>
    <property type="match status" value="1"/>
</dbReference>
<dbReference type="SFLD" id="SFLDG01141">
    <property type="entry name" value="C2.B.1:_Sucrose_Phosphatase_Li"/>
    <property type="match status" value="1"/>
</dbReference>
<organism evidence="9 10">
    <name type="scientific">Sphingomonas qomolangmaensis</name>
    <dbReference type="NCBI Taxonomy" id="2918765"/>
    <lineage>
        <taxon>Bacteria</taxon>
        <taxon>Pseudomonadati</taxon>
        <taxon>Pseudomonadota</taxon>
        <taxon>Alphaproteobacteria</taxon>
        <taxon>Sphingomonadales</taxon>
        <taxon>Sphingomonadaceae</taxon>
        <taxon>Sphingomonas</taxon>
    </lineage>
</organism>
<name>A0ABY5L5X4_9SPHN</name>
<dbReference type="SUPFAM" id="SSF53756">
    <property type="entry name" value="UDP-Glycosyltransferase/glycogen phosphorylase"/>
    <property type="match status" value="1"/>
</dbReference>
<dbReference type="GO" id="GO:0016787">
    <property type="term" value="F:hydrolase activity"/>
    <property type="evidence" value="ECO:0007669"/>
    <property type="project" value="UniProtKB-KW"/>
</dbReference>
<dbReference type="Gene3D" id="3.40.50.2000">
    <property type="entry name" value="Glycogen Phosphorylase B"/>
    <property type="match status" value="2"/>
</dbReference>
<accession>A0ABY5L5X4</accession>
<dbReference type="InterPro" id="IPR036412">
    <property type="entry name" value="HAD-like_sf"/>
</dbReference>
<evidence type="ECO:0000259" key="7">
    <source>
        <dbReference type="Pfam" id="PF05116"/>
    </source>
</evidence>
<evidence type="ECO:0000256" key="3">
    <source>
        <dbReference type="ARBA" id="ARBA00022676"/>
    </source>
</evidence>
<evidence type="ECO:0000256" key="2">
    <source>
        <dbReference type="ARBA" id="ARBA00012536"/>
    </source>
</evidence>
<dbReference type="InterPro" id="IPR023214">
    <property type="entry name" value="HAD_sf"/>
</dbReference>
<evidence type="ECO:0000256" key="1">
    <source>
        <dbReference type="ARBA" id="ARBA00006530"/>
    </source>
</evidence>
<dbReference type="InterPro" id="IPR001296">
    <property type="entry name" value="Glyco_trans_1"/>
</dbReference>
<keyword evidence="10" id="KW-1185">Reference proteome</keyword>
<dbReference type="InterPro" id="IPR028098">
    <property type="entry name" value="Glyco_trans_4-like_N"/>
</dbReference>
<proteinExistence type="inferred from homology"/>
<evidence type="ECO:0000259" key="8">
    <source>
        <dbReference type="Pfam" id="PF13579"/>
    </source>
</evidence>
<dbReference type="RefSeq" id="WP_256506177.1">
    <property type="nucleotide sequence ID" value="NZ_CP101740.1"/>
</dbReference>
<comment type="catalytic activity">
    <reaction evidence="5">
        <text>beta-D-fructose 6-phosphate + UDP-alpha-D-glucose = sucrose 6(F)-phosphate + UDP + H(+)</text>
        <dbReference type="Rhea" id="RHEA:22172"/>
        <dbReference type="ChEBI" id="CHEBI:15378"/>
        <dbReference type="ChEBI" id="CHEBI:57634"/>
        <dbReference type="ChEBI" id="CHEBI:57723"/>
        <dbReference type="ChEBI" id="CHEBI:58223"/>
        <dbReference type="ChEBI" id="CHEBI:58885"/>
        <dbReference type="EC" id="2.4.1.14"/>
    </reaction>
</comment>
<dbReference type="InterPro" id="IPR006379">
    <property type="entry name" value="HAD-SF_hydro_IIB"/>
</dbReference>
<evidence type="ECO:0000313" key="10">
    <source>
        <dbReference type="Proteomes" id="UP001058533"/>
    </source>
</evidence>
<feature type="domain" description="Glycosyl transferase family 1" evidence="6">
    <location>
        <begin position="235"/>
        <end position="404"/>
    </location>
</feature>
<dbReference type="SFLD" id="SFLDG01140">
    <property type="entry name" value="C2.B:_Phosphomannomutase_and_P"/>
    <property type="match status" value="1"/>
</dbReference>
<protein>
    <recommendedName>
        <fullName evidence="2">sucrose-phosphate synthase</fullName>
        <ecNumber evidence="2">2.4.1.14</ecNumber>
    </recommendedName>
</protein>
<dbReference type="PANTHER" id="PTHR46039:SF5">
    <property type="entry name" value="SUCROSE-PHOSPHATE SYNTHASE 3-RELATED"/>
    <property type="match status" value="1"/>
</dbReference>
<comment type="similarity">
    <text evidence="1">Belongs to the glycosyltransferase 1 family.</text>
</comment>
<dbReference type="Gene3D" id="3.90.1070.10">
    <property type="match status" value="1"/>
</dbReference>